<dbReference type="AlphaFoldDB" id="A0AA88H6E2"/>
<keyword evidence="3" id="KW-1185">Reference proteome</keyword>
<organism evidence="2 3">
    <name type="scientific">Artemia franciscana</name>
    <name type="common">Brine shrimp</name>
    <name type="synonym">Artemia sanfranciscana</name>
    <dbReference type="NCBI Taxonomy" id="6661"/>
    <lineage>
        <taxon>Eukaryota</taxon>
        <taxon>Metazoa</taxon>
        <taxon>Ecdysozoa</taxon>
        <taxon>Arthropoda</taxon>
        <taxon>Crustacea</taxon>
        <taxon>Branchiopoda</taxon>
        <taxon>Anostraca</taxon>
        <taxon>Artemiidae</taxon>
        <taxon>Artemia</taxon>
    </lineage>
</organism>
<gene>
    <name evidence="2" type="ORF">QYM36_016631</name>
</gene>
<comment type="caution">
    <text evidence="2">The sequence shown here is derived from an EMBL/GenBank/DDBJ whole genome shotgun (WGS) entry which is preliminary data.</text>
</comment>
<feature type="chain" id="PRO_5041710227" evidence="1">
    <location>
        <begin position="22"/>
        <end position="103"/>
    </location>
</feature>
<dbReference type="EMBL" id="JAVRJZ010000021">
    <property type="protein sequence ID" value="KAK2704299.1"/>
    <property type="molecule type" value="Genomic_DNA"/>
</dbReference>
<evidence type="ECO:0000256" key="1">
    <source>
        <dbReference type="SAM" id="SignalP"/>
    </source>
</evidence>
<sequence length="103" mass="11049">MILRSDLLIFVLFSLVAFCSSADDPEYVPYSSKIAQQSGTGGLHPVPVSGPASIASLSPSSCLIGRTKVFLDEGGESVILRSAKTTGKCRFDLKKLHWFEASL</sequence>
<evidence type="ECO:0000313" key="3">
    <source>
        <dbReference type="Proteomes" id="UP001187531"/>
    </source>
</evidence>
<proteinExistence type="predicted"/>
<protein>
    <submittedName>
        <fullName evidence="2">Uncharacterized protein</fullName>
    </submittedName>
</protein>
<name>A0AA88H6E2_ARTSF</name>
<dbReference type="Proteomes" id="UP001187531">
    <property type="component" value="Unassembled WGS sequence"/>
</dbReference>
<feature type="signal peptide" evidence="1">
    <location>
        <begin position="1"/>
        <end position="21"/>
    </location>
</feature>
<accession>A0AA88H6E2</accession>
<evidence type="ECO:0000313" key="2">
    <source>
        <dbReference type="EMBL" id="KAK2704299.1"/>
    </source>
</evidence>
<reference evidence="2" key="1">
    <citation type="submission" date="2023-07" db="EMBL/GenBank/DDBJ databases">
        <title>Chromosome-level genome assembly of Artemia franciscana.</title>
        <authorList>
            <person name="Jo E."/>
        </authorList>
    </citation>
    <scope>NUCLEOTIDE SEQUENCE</scope>
    <source>
        <tissue evidence="2">Whole body</tissue>
    </source>
</reference>
<keyword evidence="1" id="KW-0732">Signal</keyword>